<dbReference type="SMART" id="SM00674">
    <property type="entry name" value="CENPB"/>
    <property type="match status" value="1"/>
</dbReference>
<evidence type="ECO:0000259" key="4">
    <source>
        <dbReference type="PROSITE" id="PS51253"/>
    </source>
</evidence>
<keyword evidence="6" id="KW-1185">Reference proteome</keyword>
<gene>
    <name evidence="5" type="ORF">AAG570_007862</name>
</gene>
<dbReference type="GO" id="GO:0005634">
    <property type="term" value="C:nucleus"/>
    <property type="evidence" value="ECO:0007669"/>
    <property type="project" value="UniProtKB-SubCell"/>
</dbReference>
<dbReference type="PANTHER" id="PTHR19303:SF52">
    <property type="entry name" value="TIGGER TRANSPOSABLE ELEMENT-DERIVED PROTEIN 6"/>
    <property type="match status" value="1"/>
</dbReference>
<dbReference type="SUPFAM" id="SSF46689">
    <property type="entry name" value="Homeodomain-like"/>
    <property type="match status" value="2"/>
</dbReference>
<dbReference type="InterPro" id="IPR006600">
    <property type="entry name" value="HTH_CenpB_DNA-bd_dom"/>
</dbReference>
<feature type="domain" description="HTH CENPB-type" evidence="4">
    <location>
        <begin position="107"/>
        <end position="190"/>
    </location>
</feature>
<dbReference type="Pfam" id="PF03221">
    <property type="entry name" value="HTH_Tnp_Tc5"/>
    <property type="match status" value="1"/>
</dbReference>
<dbReference type="EMBL" id="JBFDAA010000022">
    <property type="protein sequence ID" value="KAL1110329.1"/>
    <property type="molecule type" value="Genomic_DNA"/>
</dbReference>
<feature type="compositionally biased region" description="Basic residues" evidence="3">
    <location>
        <begin position="1"/>
        <end position="12"/>
    </location>
</feature>
<reference evidence="5 6" key="1">
    <citation type="submission" date="2024-07" db="EMBL/GenBank/DDBJ databases">
        <title>Chromosome-level genome assembly of the water stick insect Ranatra chinensis (Heteroptera: Nepidae).</title>
        <authorList>
            <person name="Liu X."/>
        </authorList>
    </citation>
    <scope>NUCLEOTIDE SEQUENCE [LARGE SCALE GENOMIC DNA]</scope>
    <source>
        <strain evidence="5">Cailab_2021Rc</strain>
        <tissue evidence="5">Muscle</tissue>
    </source>
</reference>
<dbReference type="Gene3D" id="1.10.10.60">
    <property type="entry name" value="Homeodomain-like"/>
    <property type="match status" value="1"/>
</dbReference>
<sequence>MASKRRNMFHKNKTQETTEKEDIYLSPMMAPKRAASSKPSQDKTKCQRKMLTIQEKVRLLDMIKDGKKIVEVAYHFNLNKPTVRYTCKEERKICATASITFNKEAKRVVTSRNKFTIKTKSVLAVWINNCRKKNIPLDSIVVWEKARQLYQRLSADKPRPESSSTMCVDFTASKGWFKKFQKRYQLKSVVLHGEAASADQSEAEDYVNDTFQKILEEGEYHPDMDEKNAFQNIYF</sequence>
<comment type="subcellular location">
    <subcellularLocation>
        <location evidence="1">Nucleus</location>
    </subcellularLocation>
</comment>
<dbReference type="AlphaFoldDB" id="A0ABD0YBP0"/>
<name>A0ABD0YBP0_9HEMI</name>
<comment type="caution">
    <text evidence="5">The sequence shown here is derived from an EMBL/GenBank/DDBJ whole genome shotgun (WGS) entry which is preliminary data.</text>
</comment>
<dbReference type="Proteomes" id="UP001558652">
    <property type="component" value="Unassembled WGS sequence"/>
</dbReference>
<feature type="compositionally biased region" description="Basic and acidic residues" evidence="3">
    <location>
        <begin position="13"/>
        <end position="23"/>
    </location>
</feature>
<dbReference type="PANTHER" id="PTHR19303">
    <property type="entry name" value="TRANSPOSON"/>
    <property type="match status" value="1"/>
</dbReference>
<proteinExistence type="predicted"/>
<feature type="region of interest" description="Disordered" evidence="3">
    <location>
        <begin position="1"/>
        <end position="44"/>
    </location>
</feature>
<evidence type="ECO:0000313" key="6">
    <source>
        <dbReference type="Proteomes" id="UP001558652"/>
    </source>
</evidence>
<evidence type="ECO:0000256" key="3">
    <source>
        <dbReference type="SAM" id="MobiDB-lite"/>
    </source>
</evidence>
<dbReference type="PROSITE" id="PS51253">
    <property type="entry name" value="HTH_CENPB"/>
    <property type="match status" value="1"/>
</dbReference>
<evidence type="ECO:0000313" key="5">
    <source>
        <dbReference type="EMBL" id="KAL1110329.1"/>
    </source>
</evidence>
<dbReference type="Gene3D" id="1.10.10.10">
    <property type="entry name" value="Winged helix-like DNA-binding domain superfamily/Winged helix DNA-binding domain"/>
    <property type="match status" value="1"/>
</dbReference>
<evidence type="ECO:0000256" key="1">
    <source>
        <dbReference type="ARBA" id="ARBA00004123"/>
    </source>
</evidence>
<dbReference type="InterPro" id="IPR036388">
    <property type="entry name" value="WH-like_DNA-bd_sf"/>
</dbReference>
<organism evidence="5 6">
    <name type="scientific">Ranatra chinensis</name>
    <dbReference type="NCBI Taxonomy" id="642074"/>
    <lineage>
        <taxon>Eukaryota</taxon>
        <taxon>Metazoa</taxon>
        <taxon>Ecdysozoa</taxon>
        <taxon>Arthropoda</taxon>
        <taxon>Hexapoda</taxon>
        <taxon>Insecta</taxon>
        <taxon>Pterygota</taxon>
        <taxon>Neoptera</taxon>
        <taxon>Paraneoptera</taxon>
        <taxon>Hemiptera</taxon>
        <taxon>Heteroptera</taxon>
        <taxon>Panheteroptera</taxon>
        <taxon>Nepomorpha</taxon>
        <taxon>Nepidae</taxon>
        <taxon>Ranatrinae</taxon>
        <taxon>Ranatra</taxon>
    </lineage>
</organism>
<evidence type="ECO:0000256" key="2">
    <source>
        <dbReference type="ARBA" id="ARBA00023125"/>
    </source>
</evidence>
<protein>
    <recommendedName>
        <fullName evidence="4">HTH CENPB-type domain-containing protein</fullName>
    </recommendedName>
</protein>
<dbReference type="GO" id="GO:0003677">
    <property type="term" value="F:DNA binding"/>
    <property type="evidence" value="ECO:0007669"/>
    <property type="project" value="UniProtKB-KW"/>
</dbReference>
<dbReference type="InterPro" id="IPR050863">
    <property type="entry name" value="CenT-Element_Derived"/>
</dbReference>
<accession>A0ABD0YBP0</accession>
<dbReference type="InterPro" id="IPR009057">
    <property type="entry name" value="Homeodomain-like_sf"/>
</dbReference>
<keyword evidence="2" id="KW-0238">DNA-binding</keyword>